<reference evidence="10 11" key="1">
    <citation type="submission" date="2019-05" db="EMBL/GenBank/DDBJ databases">
        <title>The compact genome of Giardia muris reveals important steps in the evolution of intestinal protozoan parasites.</title>
        <authorList>
            <person name="Xu F."/>
            <person name="Jimenez-Gonzalez A."/>
            <person name="Einarsson E."/>
            <person name="Astvaldsson A."/>
            <person name="Peirasmaki D."/>
            <person name="Eckmann L."/>
            <person name="Andersson J.O."/>
            <person name="Svard S.G."/>
            <person name="Jerlstrom-Hultqvist J."/>
        </authorList>
    </citation>
    <scope>NUCLEOTIDE SEQUENCE [LARGE SCALE GENOMIC DNA]</scope>
    <source>
        <strain evidence="10 11">Roberts-Thomson</strain>
    </source>
</reference>
<dbReference type="VEuPathDB" id="GiardiaDB:GMRT_14238"/>
<keyword evidence="7" id="KW-0206">Cytoskeleton</keyword>
<dbReference type="GO" id="GO:0007020">
    <property type="term" value="P:microtubule nucleation"/>
    <property type="evidence" value="ECO:0007669"/>
    <property type="project" value="InterPro"/>
</dbReference>
<dbReference type="InterPro" id="IPR036525">
    <property type="entry name" value="Tubulin/FtsZ_GTPase_sf"/>
</dbReference>
<evidence type="ECO:0000256" key="5">
    <source>
        <dbReference type="ARBA" id="ARBA00022741"/>
    </source>
</evidence>
<dbReference type="SMART" id="SM00864">
    <property type="entry name" value="Tubulin"/>
    <property type="match status" value="1"/>
</dbReference>
<evidence type="ECO:0000313" key="10">
    <source>
        <dbReference type="EMBL" id="TNJ30222.1"/>
    </source>
</evidence>
<name>A0A4Z1SWN0_GIAMU</name>
<evidence type="ECO:0000256" key="6">
    <source>
        <dbReference type="ARBA" id="ARBA00023134"/>
    </source>
</evidence>
<comment type="similarity">
    <text evidence="2 8">Belongs to the tubulin family.</text>
</comment>
<comment type="caution">
    <text evidence="10">The sequence shown here is derived from an EMBL/GenBank/DDBJ whole genome shotgun (WGS) entry which is preliminary data.</text>
</comment>
<dbReference type="InterPro" id="IPR023123">
    <property type="entry name" value="Tubulin_C"/>
</dbReference>
<evidence type="ECO:0000256" key="7">
    <source>
        <dbReference type="ARBA" id="ARBA00023212"/>
    </source>
</evidence>
<dbReference type="SUPFAM" id="SSF52490">
    <property type="entry name" value="Tubulin nucleotide-binding domain-like"/>
    <property type="match status" value="1"/>
</dbReference>
<comment type="subcellular location">
    <subcellularLocation>
        <location evidence="1">Cytoplasm</location>
        <location evidence="1">Cytoskeleton</location>
        <location evidence="1">Microtubule organizing center</location>
    </subcellularLocation>
</comment>
<dbReference type="InterPro" id="IPR018316">
    <property type="entry name" value="Tubulin/FtsZ_2-layer-sand-dom"/>
</dbReference>
<dbReference type="AlphaFoldDB" id="A0A4Z1SWN0"/>
<dbReference type="CDD" id="cd02188">
    <property type="entry name" value="gamma_tubulin"/>
    <property type="match status" value="1"/>
</dbReference>
<dbReference type="GO" id="GO:0005525">
    <property type="term" value="F:GTP binding"/>
    <property type="evidence" value="ECO:0007669"/>
    <property type="project" value="UniProtKB-UniRule"/>
</dbReference>
<dbReference type="OrthoDB" id="10249382at2759"/>
<dbReference type="Gene3D" id="3.40.50.1440">
    <property type="entry name" value="Tubulin/FtsZ, GTPase domain"/>
    <property type="match status" value="1"/>
</dbReference>
<sequence length="475" mass="53208">MPREIITLQCGQCGNQVGTEFWKRLCVEHGIQADGSLRPEAYTFNDRKDVFFYQADDDHYVPRAILLDMEPGVIQRIRRSSQIQALINAENVFIDKEEGGAGNIWATGFHLADRSYEAIMDIIDREVDGADSLAGFSLTHSIAGGTGSGLGSYLLERLSDRYPKKLLQTYSVFPSRASEVVVQSYNSLLTLKRLTLCADSVVVIDNTSLERIVTRHLENVEGSYEEMNSLVSTVMAASTSTLRLPGFMANDLLSLVSSLIPTPRLHFLISSYTPIYSPSVYSNLMEAASDEVQQPATGPKRVHRDSIVQLIKRLLHPNNGMVSCSRDGMYISLLNVIQGSVESNELYKSLQQLKEGRSVRFIPWGPGNLQMALSKRSPFLKEPNRISGLALANHTSVREVFEVILSQFTKQYGPPAQAGQPRRAVPYANQYMQSELWGSEEEMYTEFEDARQVCESLIREYEAAERSNYLDYIGD</sequence>
<keyword evidence="6 8" id="KW-0342">GTP-binding</keyword>
<gene>
    <name evidence="10" type="ORF">GMRT_14238</name>
</gene>
<evidence type="ECO:0000259" key="9">
    <source>
        <dbReference type="SMART" id="SM00864"/>
    </source>
</evidence>
<dbReference type="GO" id="GO:0005874">
    <property type="term" value="C:microtubule"/>
    <property type="evidence" value="ECO:0007669"/>
    <property type="project" value="UniProtKB-KW"/>
</dbReference>
<keyword evidence="3" id="KW-0963">Cytoplasm</keyword>
<dbReference type="Proteomes" id="UP000315496">
    <property type="component" value="Chromosome 1"/>
</dbReference>
<evidence type="ECO:0000256" key="8">
    <source>
        <dbReference type="RuleBase" id="RU000352"/>
    </source>
</evidence>
<evidence type="ECO:0000256" key="3">
    <source>
        <dbReference type="ARBA" id="ARBA00022490"/>
    </source>
</evidence>
<dbReference type="GO" id="GO:0000930">
    <property type="term" value="C:gamma-tubulin complex"/>
    <property type="evidence" value="ECO:0007669"/>
    <property type="project" value="InterPro"/>
</dbReference>
<keyword evidence="5 8" id="KW-0547">Nucleotide-binding</keyword>
<dbReference type="Gene3D" id="3.30.1330.20">
    <property type="entry name" value="Tubulin/FtsZ, C-terminal domain"/>
    <property type="match status" value="1"/>
</dbReference>
<dbReference type="PROSITE" id="PS00227">
    <property type="entry name" value="TUBULIN"/>
    <property type="match status" value="1"/>
</dbReference>
<accession>A0A4Z1SWN0</accession>
<dbReference type="Pfam" id="PF03953">
    <property type="entry name" value="Tubulin_C"/>
    <property type="match status" value="1"/>
</dbReference>
<keyword evidence="11" id="KW-1185">Reference proteome</keyword>
<evidence type="ECO:0000256" key="2">
    <source>
        <dbReference type="ARBA" id="ARBA00009636"/>
    </source>
</evidence>
<dbReference type="Gene3D" id="1.10.287.600">
    <property type="entry name" value="Helix hairpin bin"/>
    <property type="match status" value="1"/>
</dbReference>
<evidence type="ECO:0000256" key="4">
    <source>
        <dbReference type="ARBA" id="ARBA00022701"/>
    </source>
</evidence>
<dbReference type="InterPro" id="IPR002454">
    <property type="entry name" value="Gamma_tubulin"/>
</dbReference>
<dbReference type="InterPro" id="IPR000217">
    <property type="entry name" value="Tubulin"/>
</dbReference>
<dbReference type="EMBL" id="VDLU01000001">
    <property type="protein sequence ID" value="TNJ30222.1"/>
    <property type="molecule type" value="Genomic_DNA"/>
</dbReference>
<protein>
    <recommendedName>
        <fullName evidence="8">Tubulin gamma chain</fullName>
    </recommendedName>
</protein>
<dbReference type="PRINTS" id="PR01164">
    <property type="entry name" value="GAMMATUBULIN"/>
</dbReference>
<dbReference type="InterPro" id="IPR017975">
    <property type="entry name" value="Tubulin_CS"/>
</dbReference>
<dbReference type="SUPFAM" id="SSF55307">
    <property type="entry name" value="Tubulin C-terminal domain-like"/>
    <property type="match status" value="1"/>
</dbReference>
<keyword evidence="4 8" id="KW-0493">Microtubule</keyword>
<dbReference type="InterPro" id="IPR037103">
    <property type="entry name" value="Tubulin/FtsZ-like_C"/>
</dbReference>
<dbReference type="InterPro" id="IPR008280">
    <property type="entry name" value="Tub_FtsZ_C"/>
</dbReference>
<dbReference type="Pfam" id="PF00091">
    <property type="entry name" value="Tubulin"/>
    <property type="match status" value="1"/>
</dbReference>
<proteinExistence type="inferred from homology"/>
<comment type="function">
    <text evidence="8">Tubulin is the major constituent of microtubules, protein filaments consisting of alpha- and beta-tubulin heterodimers. Gamma-tubulin is a key component of the gamma-tubulin ring complex (gTuRC) which mediates microtubule nucleation. The gTuRC regulates the minus-end nucleation of alpha-beta tubulin heterodimers that grow into microtubule protafilaments, a critical step in centrosome duplication and spindle formation.</text>
</comment>
<feature type="domain" description="Tubulin/FtsZ GTPase" evidence="9">
    <location>
        <begin position="48"/>
        <end position="246"/>
    </location>
</feature>
<dbReference type="PANTHER" id="PTHR11588">
    <property type="entry name" value="TUBULIN"/>
    <property type="match status" value="1"/>
</dbReference>
<dbReference type="PRINTS" id="PR01161">
    <property type="entry name" value="TUBULIN"/>
</dbReference>
<evidence type="ECO:0000256" key="1">
    <source>
        <dbReference type="ARBA" id="ARBA00004267"/>
    </source>
</evidence>
<evidence type="ECO:0000313" key="11">
    <source>
        <dbReference type="Proteomes" id="UP000315496"/>
    </source>
</evidence>
<dbReference type="InterPro" id="IPR003008">
    <property type="entry name" value="Tubulin_FtsZ_GTPase"/>
</dbReference>
<dbReference type="GO" id="GO:0031122">
    <property type="term" value="P:cytoplasmic microtubule organization"/>
    <property type="evidence" value="ECO:0007669"/>
    <property type="project" value="InterPro"/>
</dbReference>
<organism evidence="10 11">
    <name type="scientific">Giardia muris</name>
    <dbReference type="NCBI Taxonomy" id="5742"/>
    <lineage>
        <taxon>Eukaryota</taxon>
        <taxon>Metamonada</taxon>
        <taxon>Diplomonadida</taxon>
        <taxon>Hexamitidae</taxon>
        <taxon>Giardiinae</taxon>
        <taxon>Giardia</taxon>
    </lineage>
</organism>